<proteinExistence type="inferred from homology"/>
<name>A0A0P4X0R3_SCYOL</name>
<reference evidence="11" key="1">
    <citation type="submission" date="2015-09" db="EMBL/GenBank/DDBJ databases">
        <title>Scylla olivacea transcriptome.</title>
        <authorList>
            <person name="Ikhwanuddin M."/>
        </authorList>
    </citation>
    <scope>NUCLEOTIDE SEQUENCE</scope>
</reference>
<sequence>MSKLIARIPVLAKSAVDSATPKLNTFMRYAKVELVPPTPAEVGGVAQGFNNIMKSAQTGAWKNIPVKDAWRNVLVTTEVLCWFFIGECIGKGTFVGYQV</sequence>
<dbReference type="Pfam" id="PF04718">
    <property type="entry name" value="ATP-synt_G"/>
    <property type="match status" value="1"/>
</dbReference>
<evidence type="ECO:0000313" key="11">
    <source>
        <dbReference type="EMBL" id="JAI67314.1"/>
    </source>
</evidence>
<dbReference type="EMBL" id="GDRN01037024">
    <property type="protein sequence ID" value="JAI67314.1"/>
    <property type="molecule type" value="Transcribed_RNA"/>
</dbReference>
<keyword evidence="5 10" id="KW-0375">Hydrogen ion transport</keyword>
<keyword evidence="3 10" id="KW-0813">Transport</keyword>
<organism evidence="11">
    <name type="scientific">Scylla olivacea</name>
    <name type="common">Orange mud crab</name>
    <name type="synonym">Cancer olivacea</name>
    <dbReference type="NCBI Taxonomy" id="85551"/>
    <lineage>
        <taxon>Eukaryota</taxon>
        <taxon>Metazoa</taxon>
        <taxon>Ecdysozoa</taxon>
        <taxon>Arthropoda</taxon>
        <taxon>Crustacea</taxon>
        <taxon>Multicrustacea</taxon>
        <taxon>Malacostraca</taxon>
        <taxon>Eumalacostraca</taxon>
        <taxon>Eucarida</taxon>
        <taxon>Decapoda</taxon>
        <taxon>Pleocyemata</taxon>
        <taxon>Brachyura</taxon>
        <taxon>Eubrachyura</taxon>
        <taxon>Portunoidea</taxon>
        <taxon>Portunidae</taxon>
        <taxon>Portuninae</taxon>
        <taxon>Scylla</taxon>
    </lineage>
</organism>
<dbReference type="InterPro" id="IPR006808">
    <property type="entry name" value="ATP_synth_F0_gsu_mt"/>
</dbReference>
<evidence type="ECO:0000256" key="3">
    <source>
        <dbReference type="ARBA" id="ARBA00022448"/>
    </source>
</evidence>
<keyword evidence="4 10" id="KW-0138">CF(0)</keyword>
<accession>A0A0P4X0R3</accession>
<keyword evidence="8 10" id="KW-0472">Membrane</keyword>
<comment type="subcellular location">
    <subcellularLocation>
        <location evidence="1">Mitochondrion membrane</location>
    </subcellularLocation>
</comment>
<evidence type="ECO:0000256" key="2">
    <source>
        <dbReference type="ARBA" id="ARBA00005699"/>
    </source>
</evidence>
<evidence type="ECO:0000256" key="10">
    <source>
        <dbReference type="PIRNR" id="PIRNR017835"/>
    </source>
</evidence>
<evidence type="ECO:0000256" key="9">
    <source>
        <dbReference type="ARBA" id="ARBA00023310"/>
    </source>
</evidence>
<dbReference type="GO" id="GO:0015986">
    <property type="term" value="P:proton motive force-driven ATP synthesis"/>
    <property type="evidence" value="ECO:0007669"/>
    <property type="project" value="UniProtKB-UniRule"/>
</dbReference>
<dbReference type="InterPro" id="IPR016702">
    <property type="entry name" value="ATP5MG_metazoa"/>
</dbReference>
<dbReference type="PANTHER" id="PTHR12386">
    <property type="entry name" value="ATP SYNTHASE SUBUNIT"/>
    <property type="match status" value="1"/>
</dbReference>
<dbReference type="AlphaFoldDB" id="A0A0P4X0R3"/>
<dbReference type="GO" id="GO:0045259">
    <property type="term" value="C:proton-transporting ATP synthase complex"/>
    <property type="evidence" value="ECO:0007669"/>
    <property type="project" value="UniProtKB-UniRule"/>
</dbReference>
<evidence type="ECO:0000256" key="4">
    <source>
        <dbReference type="ARBA" id="ARBA00022547"/>
    </source>
</evidence>
<comment type="similarity">
    <text evidence="2 10">Belongs to the ATPase g subunit family.</text>
</comment>
<evidence type="ECO:0000256" key="6">
    <source>
        <dbReference type="ARBA" id="ARBA00023065"/>
    </source>
</evidence>
<evidence type="ECO:0000256" key="1">
    <source>
        <dbReference type="ARBA" id="ARBA00004325"/>
    </source>
</evidence>
<evidence type="ECO:0000256" key="5">
    <source>
        <dbReference type="ARBA" id="ARBA00022781"/>
    </source>
</evidence>
<dbReference type="PIRSF" id="PIRSF017835">
    <property type="entry name" value="ATP-synth_g_mitoch_animal"/>
    <property type="match status" value="1"/>
</dbReference>
<dbReference type="GO" id="GO:0031966">
    <property type="term" value="C:mitochondrial membrane"/>
    <property type="evidence" value="ECO:0007669"/>
    <property type="project" value="UniProtKB-SubCell"/>
</dbReference>
<keyword evidence="9 10" id="KW-0066">ATP synthesis</keyword>
<protein>
    <recommendedName>
        <fullName evidence="10">ATP synthase subunit g</fullName>
        <shortName evidence="10">ATPase subunit g</shortName>
    </recommendedName>
</protein>
<keyword evidence="7 10" id="KW-0496">Mitochondrion</keyword>
<evidence type="ECO:0000256" key="7">
    <source>
        <dbReference type="ARBA" id="ARBA00023128"/>
    </source>
</evidence>
<keyword evidence="6 10" id="KW-0406">Ion transport</keyword>
<dbReference type="GO" id="GO:0015078">
    <property type="term" value="F:proton transmembrane transporter activity"/>
    <property type="evidence" value="ECO:0007669"/>
    <property type="project" value="UniProtKB-UniRule"/>
</dbReference>
<evidence type="ECO:0000256" key="8">
    <source>
        <dbReference type="ARBA" id="ARBA00023136"/>
    </source>
</evidence>